<dbReference type="Pfam" id="PF25583">
    <property type="entry name" value="WCX"/>
    <property type="match status" value="1"/>
</dbReference>
<dbReference type="Pfam" id="PF13280">
    <property type="entry name" value="WYL"/>
    <property type="match status" value="1"/>
</dbReference>
<dbReference type="PROSITE" id="PS00894">
    <property type="entry name" value="HTH_DEOR_1"/>
    <property type="match status" value="1"/>
</dbReference>
<name>A0A8J3MQB4_9CHLR</name>
<keyword evidence="1" id="KW-0805">Transcription regulation</keyword>
<dbReference type="Gene3D" id="1.10.10.10">
    <property type="entry name" value="Winged helix-like DNA-binding domain superfamily/Winged helix DNA-binding domain"/>
    <property type="match status" value="1"/>
</dbReference>
<dbReference type="PIRSF" id="PIRSF016838">
    <property type="entry name" value="PafC"/>
    <property type="match status" value="1"/>
</dbReference>
<sequence length="331" mass="37684">MRADRLLSILLLLQVHHRLTSRELAQRLEVSERTIHRDMEALGMTGIPVVAERGYGGGWGLLEEYRTNLTGLNEAEIQSLFFVKPDRLLNDLGLRKASEGALIKLLAALPEAHRRDAEYARQRIYIDTAGWHANQESIPHLATVQAAVWQEKKLRISYQRHDGVVERIVDPLGLVAKGTIWYLVAGVEDQLRTYRVSRIEAVEQLEEPCARPSDFDLASYWHQSSASFKANLPRYWVRVRMTEAMLQWLASIGRPPKIESQGEVDAEGRIELILRFELFEEARGYILSVEPGIEILEPLELRQEIIDQAQRVLAFYTDQAPALPEAASTVE</sequence>
<evidence type="ECO:0000256" key="1">
    <source>
        <dbReference type="ARBA" id="ARBA00023015"/>
    </source>
</evidence>
<dbReference type="InterPro" id="IPR051534">
    <property type="entry name" value="CBASS_pafABC_assoc_protein"/>
</dbReference>
<dbReference type="EMBL" id="BNJF01000001">
    <property type="protein sequence ID" value="GHO42448.1"/>
    <property type="molecule type" value="Genomic_DNA"/>
</dbReference>
<dbReference type="GO" id="GO:0003700">
    <property type="term" value="F:DNA-binding transcription factor activity"/>
    <property type="evidence" value="ECO:0007669"/>
    <property type="project" value="InterPro"/>
</dbReference>
<dbReference type="SUPFAM" id="SSF46785">
    <property type="entry name" value="Winged helix' DNA-binding domain"/>
    <property type="match status" value="1"/>
</dbReference>
<dbReference type="PANTHER" id="PTHR34580:SF1">
    <property type="entry name" value="PROTEIN PAFC"/>
    <property type="match status" value="1"/>
</dbReference>
<keyword evidence="3" id="KW-0804">Transcription</keyword>
<evidence type="ECO:0000313" key="5">
    <source>
        <dbReference type="EMBL" id="GHO42448.1"/>
    </source>
</evidence>
<feature type="domain" description="HTH deoR-type" evidence="4">
    <location>
        <begin position="2"/>
        <end position="60"/>
    </location>
</feature>
<dbReference type="GO" id="GO:0003677">
    <property type="term" value="F:DNA binding"/>
    <property type="evidence" value="ECO:0007669"/>
    <property type="project" value="UniProtKB-KW"/>
</dbReference>
<reference evidence="5" key="1">
    <citation type="submission" date="2020-10" db="EMBL/GenBank/DDBJ databases">
        <title>Taxonomic study of unclassified bacteria belonging to the class Ktedonobacteria.</title>
        <authorList>
            <person name="Yabe S."/>
            <person name="Wang C.M."/>
            <person name="Zheng Y."/>
            <person name="Sakai Y."/>
            <person name="Cavaletti L."/>
            <person name="Monciardini P."/>
            <person name="Donadio S."/>
        </authorList>
    </citation>
    <scope>NUCLEOTIDE SEQUENCE</scope>
    <source>
        <strain evidence="5">SOSP1-1</strain>
    </source>
</reference>
<gene>
    <name evidence="5" type="ORF">KSX_06110</name>
</gene>
<proteinExistence type="predicted"/>
<keyword evidence="2" id="KW-0238">DNA-binding</keyword>
<dbReference type="RefSeq" id="WP_220191987.1">
    <property type="nucleotide sequence ID" value="NZ_BNJF01000001.1"/>
</dbReference>
<keyword evidence="6" id="KW-1185">Reference proteome</keyword>
<dbReference type="InterPro" id="IPR036390">
    <property type="entry name" value="WH_DNA-bd_sf"/>
</dbReference>
<evidence type="ECO:0000313" key="6">
    <source>
        <dbReference type="Proteomes" id="UP000612362"/>
    </source>
</evidence>
<dbReference type="Proteomes" id="UP000612362">
    <property type="component" value="Unassembled WGS sequence"/>
</dbReference>
<organism evidence="5 6">
    <name type="scientific">Ktedonospora formicarum</name>
    <dbReference type="NCBI Taxonomy" id="2778364"/>
    <lineage>
        <taxon>Bacteria</taxon>
        <taxon>Bacillati</taxon>
        <taxon>Chloroflexota</taxon>
        <taxon>Ktedonobacteria</taxon>
        <taxon>Ktedonobacterales</taxon>
        <taxon>Ktedonobacteraceae</taxon>
        <taxon>Ktedonospora</taxon>
    </lineage>
</organism>
<dbReference type="PROSITE" id="PS52050">
    <property type="entry name" value="WYL"/>
    <property type="match status" value="1"/>
</dbReference>
<dbReference type="InterPro" id="IPR001034">
    <property type="entry name" value="DeoR_HTH"/>
</dbReference>
<dbReference type="InterPro" id="IPR036388">
    <property type="entry name" value="WH-like_DNA-bd_sf"/>
</dbReference>
<evidence type="ECO:0000259" key="4">
    <source>
        <dbReference type="PROSITE" id="PS51000"/>
    </source>
</evidence>
<dbReference type="InterPro" id="IPR028349">
    <property type="entry name" value="PafC-like"/>
</dbReference>
<accession>A0A8J3MQB4</accession>
<dbReference type="PROSITE" id="PS51000">
    <property type="entry name" value="HTH_DEOR_2"/>
    <property type="match status" value="1"/>
</dbReference>
<dbReference type="InterPro" id="IPR026881">
    <property type="entry name" value="WYL_dom"/>
</dbReference>
<dbReference type="AlphaFoldDB" id="A0A8J3MQB4"/>
<evidence type="ECO:0000256" key="2">
    <source>
        <dbReference type="ARBA" id="ARBA00023125"/>
    </source>
</evidence>
<dbReference type="Pfam" id="PF08279">
    <property type="entry name" value="HTH_11"/>
    <property type="match status" value="1"/>
</dbReference>
<comment type="caution">
    <text evidence="5">The sequence shown here is derived from an EMBL/GenBank/DDBJ whole genome shotgun (WGS) entry which is preliminary data.</text>
</comment>
<protein>
    <submittedName>
        <fullName evidence="5">Transcriptional regulator</fullName>
    </submittedName>
</protein>
<evidence type="ECO:0000256" key="3">
    <source>
        <dbReference type="ARBA" id="ARBA00023163"/>
    </source>
</evidence>
<dbReference type="InterPro" id="IPR013196">
    <property type="entry name" value="HTH_11"/>
</dbReference>
<dbReference type="InterPro" id="IPR018356">
    <property type="entry name" value="Tscrpt_reg_HTH_DeoR_CS"/>
</dbReference>
<dbReference type="InterPro" id="IPR057727">
    <property type="entry name" value="WCX_dom"/>
</dbReference>
<dbReference type="PANTHER" id="PTHR34580">
    <property type="match status" value="1"/>
</dbReference>